<name>A0ABQ3V5C6_9CHLR</name>
<keyword evidence="4" id="KW-1185">Reference proteome</keyword>
<comment type="caution">
    <text evidence="3">The sequence shown here is derived from an EMBL/GenBank/DDBJ whole genome shotgun (WGS) entry which is preliminary data.</text>
</comment>
<evidence type="ECO:0000256" key="2">
    <source>
        <dbReference type="SAM" id="SignalP"/>
    </source>
</evidence>
<organism evidence="3 4">
    <name type="scientific">Ktedonobacter robiniae</name>
    <dbReference type="NCBI Taxonomy" id="2778365"/>
    <lineage>
        <taxon>Bacteria</taxon>
        <taxon>Bacillati</taxon>
        <taxon>Chloroflexota</taxon>
        <taxon>Ktedonobacteria</taxon>
        <taxon>Ktedonobacterales</taxon>
        <taxon>Ktedonobacteraceae</taxon>
        <taxon>Ktedonobacter</taxon>
    </lineage>
</organism>
<evidence type="ECO:0000256" key="1">
    <source>
        <dbReference type="SAM" id="MobiDB-lite"/>
    </source>
</evidence>
<feature type="signal peptide" evidence="2">
    <location>
        <begin position="1"/>
        <end position="32"/>
    </location>
</feature>
<dbReference type="Proteomes" id="UP000654345">
    <property type="component" value="Unassembled WGS sequence"/>
</dbReference>
<keyword evidence="2" id="KW-0732">Signal</keyword>
<reference evidence="3 4" key="1">
    <citation type="journal article" date="2021" name="Int. J. Syst. Evol. Microbiol.">
        <title>Reticulibacter mediterranei gen. nov., sp. nov., within the new family Reticulibacteraceae fam. nov., and Ktedonospora formicarum gen. nov., sp. nov., Ktedonobacter robiniae sp. nov., Dictyobacter formicarum sp. nov. and Dictyobacter arantiisoli sp. nov., belonging to the class Ktedonobacteria.</title>
        <authorList>
            <person name="Yabe S."/>
            <person name="Zheng Y."/>
            <person name="Wang C.M."/>
            <person name="Sakai Y."/>
            <person name="Abe K."/>
            <person name="Yokota A."/>
            <person name="Donadio S."/>
            <person name="Cavaletti L."/>
            <person name="Monciardini P."/>
        </authorList>
    </citation>
    <scope>NUCLEOTIDE SEQUENCE [LARGE SCALE GENOMIC DNA]</scope>
    <source>
        <strain evidence="3 4">SOSP1-30</strain>
    </source>
</reference>
<evidence type="ECO:0000313" key="4">
    <source>
        <dbReference type="Proteomes" id="UP000654345"/>
    </source>
</evidence>
<gene>
    <name evidence="3" type="ORF">KSB_88340</name>
</gene>
<feature type="region of interest" description="Disordered" evidence="1">
    <location>
        <begin position="35"/>
        <end position="61"/>
    </location>
</feature>
<feature type="chain" id="PRO_5046729916" evidence="2">
    <location>
        <begin position="33"/>
        <end position="163"/>
    </location>
</feature>
<sequence length="163" mass="17774">MKKLFFIGLTSLVLTIALLFGTSFTSSLSAHASSITPAQTVKSTSTSQPAKQDSNTNNHSQKTLSALDYLKAHRSELVAAVAKDLKLSSDQLNRQLQGGKKVTDIARAQKVSEQQLQKDLKQDTTTLLNKGVSQGQVTKDEANKFETNFSKNVNSIYTLLQSK</sequence>
<dbReference type="EMBL" id="BNJG01000005">
    <property type="protein sequence ID" value="GHO60359.1"/>
    <property type="molecule type" value="Genomic_DNA"/>
</dbReference>
<dbReference type="RefSeq" id="WP_201376498.1">
    <property type="nucleotide sequence ID" value="NZ_BNJG01000005.1"/>
</dbReference>
<accession>A0ABQ3V5C6</accession>
<protein>
    <submittedName>
        <fullName evidence="3">Uncharacterized protein</fullName>
    </submittedName>
</protein>
<proteinExistence type="predicted"/>
<evidence type="ECO:0000313" key="3">
    <source>
        <dbReference type="EMBL" id="GHO60359.1"/>
    </source>
</evidence>